<sequence>MAKNKEVSLQEAFLKFKRKKQEELNYGKRATQRSPLRHKFVEQCRSYIGVPYKKRYHVTGSAAYNSPLFLDCCGLIRRVLRDLRADFGFNIGPWNQGYMFDTLPLVVEDVAEMKAGDLVFVIGRHFKQGVKRPAHDVVHVEVWAGDCYKTISARWNNGFVQVFDDYRFESRSYGDMTYHFRSIDTWLEGVCKSFCPEHPWHRKEQKLSTRSIFYCDVIDGDVATSQHYDVIAKDLADRALCCALAELRLELYV</sequence>
<dbReference type="HOGENOM" id="CLU_096138_0_0_1"/>
<gene>
    <name evidence="1" type="primary">LOC100179539</name>
</gene>
<dbReference type="KEGG" id="cin:100179539"/>
<dbReference type="GeneTree" id="ENSGT00660000097353"/>
<dbReference type="RefSeq" id="XP_002126352.2">
    <property type="nucleotide sequence ID" value="XM_002126316.5"/>
</dbReference>
<reference evidence="2" key="1">
    <citation type="journal article" date="2002" name="Science">
        <title>The draft genome of Ciona intestinalis: insights into chordate and vertebrate origins.</title>
        <authorList>
            <person name="Dehal P."/>
            <person name="Satou Y."/>
            <person name="Campbell R.K."/>
            <person name="Chapman J."/>
            <person name="Degnan B."/>
            <person name="De Tomaso A."/>
            <person name="Davidson B."/>
            <person name="Di Gregorio A."/>
            <person name="Gelpke M."/>
            <person name="Goodstein D.M."/>
            <person name="Harafuji N."/>
            <person name="Hastings K.E."/>
            <person name="Ho I."/>
            <person name="Hotta K."/>
            <person name="Huang W."/>
            <person name="Kawashima T."/>
            <person name="Lemaire P."/>
            <person name="Martinez D."/>
            <person name="Meinertzhagen I.A."/>
            <person name="Necula S."/>
            <person name="Nonaka M."/>
            <person name="Putnam N."/>
            <person name="Rash S."/>
            <person name="Saiga H."/>
            <person name="Satake M."/>
            <person name="Terry A."/>
            <person name="Yamada L."/>
            <person name="Wang H.G."/>
            <person name="Awazu S."/>
            <person name="Azumi K."/>
            <person name="Boore J."/>
            <person name="Branno M."/>
            <person name="Chin-Bow S."/>
            <person name="DeSantis R."/>
            <person name="Doyle S."/>
            <person name="Francino P."/>
            <person name="Keys D.N."/>
            <person name="Haga S."/>
            <person name="Hayashi H."/>
            <person name="Hino K."/>
            <person name="Imai K.S."/>
            <person name="Inaba K."/>
            <person name="Kano S."/>
            <person name="Kobayashi K."/>
            <person name="Kobayashi M."/>
            <person name="Lee B.I."/>
            <person name="Makabe K.W."/>
            <person name="Manohar C."/>
            <person name="Matassi G."/>
            <person name="Medina M."/>
            <person name="Mochizuki Y."/>
            <person name="Mount S."/>
            <person name="Morishita T."/>
            <person name="Miura S."/>
            <person name="Nakayama A."/>
            <person name="Nishizaka S."/>
            <person name="Nomoto H."/>
            <person name="Ohta F."/>
            <person name="Oishi K."/>
            <person name="Rigoutsos I."/>
            <person name="Sano M."/>
            <person name="Sasaki A."/>
            <person name="Sasakura Y."/>
            <person name="Shoguchi E."/>
            <person name="Shin-i T."/>
            <person name="Spagnuolo A."/>
            <person name="Stainier D."/>
            <person name="Suzuki M.M."/>
            <person name="Tassy O."/>
            <person name="Takatori N."/>
            <person name="Tokuoka M."/>
            <person name="Yagi K."/>
            <person name="Yoshizaki F."/>
            <person name="Wada S."/>
            <person name="Zhang C."/>
            <person name="Hyatt P.D."/>
            <person name="Larimer F."/>
            <person name="Detter C."/>
            <person name="Doggett N."/>
            <person name="Glavina T."/>
            <person name="Hawkins T."/>
            <person name="Richardson P."/>
            <person name="Lucas S."/>
            <person name="Kohara Y."/>
            <person name="Levine M."/>
            <person name="Satoh N."/>
            <person name="Rokhsar D.S."/>
        </authorList>
    </citation>
    <scope>NUCLEOTIDE SEQUENCE [LARGE SCALE GENOMIC DNA]</scope>
</reference>
<dbReference type="InterPro" id="IPR038765">
    <property type="entry name" value="Papain-like_cys_pep_sf"/>
</dbReference>
<dbReference type="Proteomes" id="UP000008144">
    <property type="component" value="Unassembled WGS sequence"/>
</dbReference>
<dbReference type="STRING" id="7719.ENSCINP00000033267"/>
<dbReference type="InParanoid" id="H2XUD3"/>
<evidence type="ECO:0000313" key="1">
    <source>
        <dbReference type="Ensembl" id="ENSCINP00000033267.1"/>
    </source>
</evidence>
<dbReference type="GeneID" id="100179539"/>
<reference evidence="1" key="3">
    <citation type="submission" date="2025-09" db="UniProtKB">
        <authorList>
            <consortium name="Ensembl"/>
        </authorList>
    </citation>
    <scope>IDENTIFICATION</scope>
</reference>
<proteinExistence type="predicted"/>
<dbReference type="PANTHER" id="PTHR47664:SF1">
    <property type="entry name" value="CHROMOSOME UNDETERMINED SCAFFOLD_14, WHOLE GENOME SHOTGUN SEQUENCE"/>
    <property type="match status" value="1"/>
</dbReference>
<name>H2XUD3_CIOIN</name>
<protein>
    <submittedName>
        <fullName evidence="1">Uncharacterized LOC100179539</fullName>
    </submittedName>
</protein>
<dbReference type="Ensembl" id="ENSCINT00000035104.1">
    <property type="protein sequence ID" value="ENSCINP00000033267.1"/>
    <property type="gene ID" value="ENSCING00000021107.1"/>
</dbReference>
<dbReference type="OMA" id="HQWERAT"/>
<keyword evidence="2" id="KW-1185">Reference proteome</keyword>
<accession>A0A1W2W853</accession>
<accession>H2XUD3</accession>
<dbReference type="AlphaFoldDB" id="H2XUD3"/>
<dbReference type="Gene3D" id="3.90.1720.10">
    <property type="entry name" value="endopeptidase domain like (from Nostoc punctiforme)"/>
    <property type="match status" value="1"/>
</dbReference>
<dbReference type="SUPFAM" id="SSF54001">
    <property type="entry name" value="Cysteine proteinases"/>
    <property type="match status" value="1"/>
</dbReference>
<reference evidence="1" key="2">
    <citation type="submission" date="2025-08" db="UniProtKB">
        <authorList>
            <consortium name="Ensembl"/>
        </authorList>
    </citation>
    <scope>IDENTIFICATION</scope>
</reference>
<evidence type="ECO:0000313" key="2">
    <source>
        <dbReference type="Proteomes" id="UP000008144"/>
    </source>
</evidence>
<organism evidence="1 2">
    <name type="scientific">Ciona intestinalis</name>
    <name type="common">Transparent sea squirt</name>
    <name type="synonym">Ascidia intestinalis</name>
    <dbReference type="NCBI Taxonomy" id="7719"/>
    <lineage>
        <taxon>Eukaryota</taxon>
        <taxon>Metazoa</taxon>
        <taxon>Chordata</taxon>
        <taxon>Tunicata</taxon>
        <taxon>Ascidiacea</taxon>
        <taxon>Phlebobranchia</taxon>
        <taxon>Cionidae</taxon>
        <taxon>Ciona</taxon>
    </lineage>
</organism>
<dbReference type="PANTHER" id="PTHR47664">
    <property type="entry name" value="NLPC_P60 DOMAIN-CONTAINING PROTEIN"/>
    <property type="match status" value="1"/>
</dbReference>
<dbReference type="OrthoDB" id="202825at2759"/>